<dbReference type="InterPro" id="IPR036412">
    <property type="entry name" value="HAD-like_sf"/>
</dbReference>
<proteinExistence type="inferred from homology"/>
<keyword evidence="6" id="KW-1185">Reference proteome</keyword>
<evidence type="ECO:0000256" key="2">
    <source>
        <dbReference type="ARBA" id="ARBA00004818"/>
    </source>
</evidence>
<dbReference type="CDD" id="cd01427">
    <property type="entry name" value="HAD_like"/>
    <property type="match status" value="1"/>
</dbReference>
<dbReference type="EC" id="3.1.3.18" evidence="4"/>
<dbReference type="GO" id="GO:0005829">
    <property type="term" value="C:cytosol"/>
    <property type="evidence" value="ECO:0007669"/>
    <property type="project" value="TreeGrafter"/>
</dbReference>
<dbReference type="InterPro" id="IPR023214">
    <property type="entry name" value="HAD_sf"/>
</dbReference>
<gene>
    <name evidence="5" type="ORF">BST97_00165</name>
</gene>
<dbReference type="Gene3D" id="3.40.50.1000">
    <property type="entry name" value="HAD superfamily/HAD-like"/>
    <property type="match status" value="1"/>
</dbReference>
<dbReference type="STRING" id="331648.BST97_00165"/>
<dbReference type="RefSeq" id="WP_085765344.1">
    <property type="nucleotide sequence ID" value="NZ_CP019344.1"/>
</dbReference>
<dbReference type="SFLD" id="SFLDG01129">
    <property type="entry name" value="C1.5:_HAD__Beta-PGM__Phosphata"/>
    <property type="match status" value="1"/>
</dbReference>
<dbReference type="PANTHER" id="PTHR43434:SF1">
    <property type="entry name" value="PHOSPHOGLYCOLATE PHOSPHATASE"/>
    <property type="match status" value="1"/>
</dbReference>
<name>A0A1W6MG39_9FLAO</name>
<dbReference type="PANTHER" id="PTHR43434">
    <property type="entry name" value="PHOSPHOGLYCOLATE PHOSPHATASE"/>
    <property type="match status" value="1"/>
</dbReference>
<dbReference type="GO" id="GO:0006281">
    <property type="term" value="P:DNA repair"/>
    <property type="evidence" value="ECO:0007669"/>
    <property type="project" value="TreeGrafter"/>
</dbReference>
<reference evidence="5 6" key="1">
    <citation type="submission" date="2016-11" db="EMBL/GenBank/DDBJ databases">
        <title>Trade-off between light-utilization and light-protection in marine flavobacteria.</title>
        <authorList>
            <person name="Kumagai Y."/>
        </authorList>
    </citation>
    <scope>NUCLEOTIDE SEQUENCE [LARGE SCALE GENOMIC DNA]</scope>
    <source>
        <strain evidence="5 6">JCM 13191</strain>
    </source>
</reference>
<dbReference type="InterPro" id="IPR050155">
    <property type="entry name" value="HAD-like_hydrolase_sf"/>
</dbReference>
<dbReference type="EMBL" id="CP019344">
    <property type="protein sequence ID" value="ARN76542.1"/>
    <property type="molecule type" value="Genomic_DNA"/>
</dbReference>
<organism evidence="5 6">
    <name type="scientific">Nonlabens spongiae</name>
    <dbReference type="NCBI Taxonomy" id="331648"/>
    <lineage>
        <taxon>Bacteria</taxon>
        <taxon>Pseudomonadati</taxon>
        <taxon>Bacteroidota</taxon>
        <taxon>Flavobacteriia</taxon>
        <taxon>Flavobacteriales</taxon>
        <taxon>Flavobacteriaceae</taxon>
        <taxon>Nonlabens</taxon>
    </lineage>
</organism>
<dbReference type="GO" id="GO:0008967">
    <property type="term" value="F:phosphoglycolate phosphatase activity"/>
    <property type="evidence" value="ECO:0007669"/>
    <property type="project" value="UniProtKB-EC"/>
</dbReference>
<accession>A0A1W6MG39</accession>
<protein>
    <recommendedName>
        <fullName evidence="4">phosphoglycolate phosphatase</fullName>
        <ecNumber evidence="4">3.1.3.18</ecNumber>
    </recommendedName>
</protein>
<comment type="catalytic activity">
    <reaction evidence="1">
        <text>2-phosphoglycolate + H2O = glycolate + phosphate</text>
        <dbReference type="Rhea" id="RHEA:14369"/>
        <dbReference type="ChEBI" id="CHEBI:15377"/>
        <dbReference type="ChEBI" id="CHEBI:29805"/>
        <dbReference type="ChEBI" id="CHEBI:43474"/>
        <dbReference type="ChEBI" id="CHEBI:58033"/>
        <dbReference type="EC" id="3.1.3.18"/>
    </reaction>
</comment>
<dbReference type="SFLD" id="SFLDS00003">
    <property type="entry name" value="Haloacid_Dehalogenase"/>
    <property type="match status" value="1"/>
</dbReference>
<comment type="pathway">
    <text evidence="2">Organic acid metabolism; glycolate biosynthesis; glycolate from 2-phosphoglycolate: step 1/1.</text>
</comment>
<dbReference type="InterPro" id="IPR041492">
    <property type="entry name" value="HAD_2"/>
</dbReference>
<comment type="similarity">
    <text evidence="3">Belongs to the HAD-like hydrolase superfamily. CbbY/CbbZ/Gph/YieH family.</text>
</comment>
<dbReference type="AlphaFoldDB" id="A0A1W6MG39"/>
<dbReference type="Pfam" id="PF13419">
    <property type="entry name" value="HAD_2"/>
    <property type="match status" value="1"/>
</dbReference>
<dbReference type="SUPFAM" id="SSF56784">
    <property type="entry name" value="HAD-like"/>
    <property type="match status" value="1"/>
</dbReference>
<evidence type="ECO:0000256" key="3">
    <source>
        <dbReference type="ARBA" id="ARBA00006171"/>
    </source>
</evidence>
<dbReference type="Proteomes" id="UP000193431">
    <property type="component" value="Chromosome"/>
</dbReference>
<dbReference type="OrthoDB" id="9807630at2"/>
<evidence type="ECO:0000256" key="1">
    <source>
        <dbReference type="ARBA" id="ARBA00000830"/>
    </source>
</evidence>
<evidence type="ECO:0000313" key="6">
    <source>
        <dbReference type="Proteomes" id="UP000193431"/>
    </source>
</evidence>
<sequence>MIKNIFWDFDGVLMNSNSVRDRGFELVLKDFPTAQVEQLMQFHRQNGGWSRYVKFRHFFEVIRKESISPEEIDVWAGKFSNVMLENLIDEKLLIDETITFVKSNFRDYNFHIVSGSDGNELRTICKALNIDPYFITIEGSPTPKSSLVADIIENRGYLPQQSILIGDSINDYDAAKDNGLHFKGYNSSKVEVLTDYDFSFHDS</sequence>
<evidence type="ECO:0000256" key="4">
    <source>
        <dbReference type="ARBA" id="ARBA00013078"/>
    </source>
</evidence>
<evidence type="ECO:0000313" key="5">
    <source>
        <dbReference type="EMBL" id="ARN76542.1"/>
    </source>
</evidence>